<evidence type="ECO:0000256" key="4">
    <source>
        <dbReference type="ARBA" id="ARBA00022801"/>
    </source>
</evidence>
<evidence type="ECO:0000256" key="1">
    <source>
        <dbReference type="ARBA" id="ARBA00001670"/>
    </source>
</evidence>
<dbReference type="InterPro" id="IPR005322">
    <property type="entry name" value="Peptidase_C69"/>
</dbReference>
<dbReference type="EMBL" id="UGUA01000002">
    <property type="protein sequence ID" value="SUC34808.1"/>
    <property type="molecule type" value="Genomic_DNA"/>
</dbReference>
<evidence type="ECO:0000256" key="5">
    <source>
        <dbReference type="ARBA" id="ARBA00022997"/>
    </source>
</evidence>
<protein>
    <recommendedName>
        <fullName evidence="6">Dipeptidase</fullName>
        <ecNumber evidence="6">3.4.-.-</ecNumber>
    </recommendedName>
</protein>
<dbReference type="GO" id="GO:0006508">
    <property type="term" value="P:proteolysis"/>
    <property type="evidence" value="ECO:0007669"/>
    <property type="project" value="UniProtKB-KW"/>
</dbReference>
<dbReference type="PANTHER" id="PTHR12994:SF17">
    <property type="entry name" value="LD30995P"/>
    <property type="match status" value="1"/>
</dbReference>
<reference evidence="8 9" key="1">
    <citation type="submission" date="2018-06" db="EMBL/GenBank/DDBJ databases">
        <authorList>
            <consortium name="Pathogen Informatics"/>
            <person name="Doyle S."/>
        </authorList>
    </citation>
    <scope>NUCLEOTIDE SEQUENCE [LARGE SCALE GENOMIC DNA]</scope>
    <source>
        <strain evidence="8 9">NCTC12026</strain>
    </source>
</reference>
<feature type="signal peptide" evidence="7">
    <location>
        <begin position="1"/>
        <end position="27"/>
    </location>
</feature>
<dbReference type="Gene3D" id="3.60.60.10">
    <property type="entry name" value="Penicillin V Acylase, Chain A"/>
    <property type="match status" value="1"/>
</dbReference>
<proteinExistence type="inferred from homology"/>
<comment type="similarity">
    <text evidence="2 6">Belongs to the peptidase C69 family.</text>
</comment>
<evidence type="ECO:0000256" key="7">
    <source>
        <dbReference type="SAM" id="SignalP"/>
    </source>
</evidence>
<sequence>MGNIMFSFKKCVIALSINVALISSGFACTTLLAGSDATTDGSLIIARSADSNALKAQHFVIHPAKKNQSGIYSTKEHNGANNFTYPLPKQSLRYTTVPNWKTQLHGATGFNELGVGVSGTESIFASPKALAFDPYVEETGITEDDIPDVLLSRAKTAREAVELLGNIIETQGAGEGFGVAVVDKDELWYLETGTGHQWMAQKIAKDKYFATGNQGRLQAFDVKNPDVLGSKNLIEFAVEKGLYNPATDGEFNFSKAYTRDDERDRTYNDPRVWVIQQQFNPSLKQDVADGRNFAPFLTPEKKVSVEEAKSMLRNHFEGTEHDPYTNGLNGKEPWRPISVFRTYEAHVMQVRPELPQEIGEVTYVGLGMADLTAFVPYYSGLEVYPKHYSVGSDKADSDSIYWKYRKLQTLVMTDYPKLAPIVKKAYQEWEAKTALEQKDMEAKYLKMAKTDKAAANKMLNEFNLNVMASAEKLTEDLTNELFTIRTEDIQSDIFFANKSKKD</sequence>
<dbReference type="EC" id="3.4.-.-" evidence="6"/>
<evidence type="ECO:0000256" key="6">
    <source>
        <dbReference type="RuleBase" id="RU364089"/>
    </source>
</evidence>
<dbReference type="Pfam" id="PF03577">
    <property type="entry name" value="Peptidase_C69"/>
    <property type="match status" value="1"/>
</dbReference>
<accession>A0A379G1G5</accession>
<keyword evidence="7" id="KW-0732">Signal</keyword>
<dbReference type="PANTHER" id="PTHR12994">
    <property type="entry name" value="SECERNIN"/>
    <property type="match status" value="1"/>
</dbReference>
<name>A0A379G1G5_9GAMM</name>
<evidence type="ECO:0000313" key="8">
    <source>
        <dbReference type="EMBL" id="SUC34808.1"/>
    </source>
</evidence>
<dbReference type="AlphaFoldDB" id="A0A379G1G5"/>
<keyword evidence="5 6" id="KW-0224">Dipeptidase</keyword>
<organism evidence="8 9">
    <name type="scientific">Providencia rustigianii</name>
    <dbReference type="NCBI Taxonomy" id="158850"/>
    <lineage>
        <taxon>Bacteria</taxon>
        <taxon>Pseudomonadati</taxon>
        <taxon>Pseudomonadota</taxon>
        <taxon>Gammaproteobacteria</taxon>
        <taxon>Enterobacterales</taxon>
        <taxon>Morganellaceae</taxon>
        <taxon>Providencia</taxon>
    </lineage>
</organism>
<keyword evidence="3 6" id="KW-0645">Protease</keyword>
<dbReference type="GO" id="GO:0070004">
    <property type="term" value="F:cysteine-type exopeptidase activity"/>
    <property type="evidence" value="ECO:0007669"/>
    <property type="project" value="InterPro"/>
</dbReference>
<gene>
    <name evidence="8" type="primary">pepD_2</name>
    <name evidence="8" type="ORF">NCTC12026_01176</name>
</gene>
<evidence type="ECO:0000313" key="9">
    <source>
        <dbReference type="Proteomes" id="UP000255129"/>
    </source>
</evidence>
<comment type="catalytic activity">
    <reaction evidence="1">
        <text>an L-aminoacyl-L-amino acid + H2O = 2 an L-alpha-amino acid</text>
        <dbReference type="Rhea" id="RHEA:48940"/>
        <dbReference type="ChEBI" id="CHEBI:15377"/>
        <dbReference type="ChEBI" id="CHEBI:59869"/>
        <dbReference type="ChEBI" id="CHEBI:77460"/>
        <dbReference type="EC" id="3.4.13.19"/>
    </reaction>
</comment>
<keyword evidence="4 6" id="KW-0378">Hydrolase</keyword>
<dbReference type="InterPro" id="IPR047804">
    <property type="entry name" value="C69_dipept_A-like"/>
</dbReference>
<evidence type="ECO:0000256" key="3">
    <source>
        <dbReference type="ARBA" id="ARBA00022670"/>
    </source>
</evidence>
<feature type="chain" id="PRO_5016763741" description="Dipeptidase" evidence="7">
    <location>
        <begin position="28"/>
        <end position="502"/>
    </location>
</feature>
<dbReference type="Proteomes" id="UP000255129">
    <property type="component" value="Unassembled WGS sequence"/>
</dbReference>
<dbReference type="GO" id="GO:0016805">
    <property type="term" value="F:dipeptidase activity"/>
    <property type="evidence" value="ECO:0007669"/>
    <property type="project" value="UniProtKB-KW"/>
</dbReference>
<dbReference type="NCBIfam" id="NF033678">
    <property type="entry name" value="C69_fam_dipept"/>
    <property type="match status" value="1"/>
</dbReference>
<evidence type="ECO:0000256" key="2">
    <source>
        <dbReference type="ARBA" id="ARBA00007225"/>
    </source>
</evidence>